<dbReference type="GO" id="GO:0000034">
    <property type="term" value="F:adenine deaminase activity"/>
    <property type="evidence" value="ECO:0007669"/>
    <property type="project" value="UniProtKB-UniRule"/>
</dbReference>
<comment type="catalytic activity">
    <reaction evidence="5">
        <text>adenine + H2O + H(+) = hypoxanthine + NH4(+)</text>
        <dbReference type="Rhea" id="RHEA:23688"/>
        <dbReference type="ChEBI" id="CHEBI:15377"/>
        <dbReference type="ChEBI" id="CHEBI:15378"/>
        <dbReference type="ChEBI" id="CHEBI:16708"/>
        <dbReference type="ChEBI" id="CHEBI:17368"/>
        <dbReference type="ChEBI" id="CHEBI:28938"/>
        <dbReference type="EC" id="3.5.4.2"/>
    </reaction>
</comment>
<evidence type="ECO:0000256" key="2">
    <source>
        <dbReference type="ARBA" id="ARBA00022723"/>
    </source>
</evidence>
<dbReference type="Pfam" id="PF00962">
    <property type="entry name" value="A_deaminase"/>
    <property type="match status" value="1"/>
</dbReference>
<organism evidence="7 8">
    <name type="scientific">Lactobacillus bombicola</name>
    <dbReference type="NCBI Taxonomy" id="1505723"/>
    <lineage>
        <taxon>Bacteria</taxon>
        <taxon>Bacillati</taxon>
        <taxon>Bacillota</taxon>
        <taxon>Bacilli</taxon>
        <taxon>Lactobacillales</taxon>
        <taxon>Lactobacillaceae</taxon>
        <taxon>Lactobacillus</taxon>
    </lineage>
</organism>
<dbReference type="GO" id="GO:0005829">
    <property type="term" value="C:cytosol"/>
    <property type="evidence" value="ECO:0007669"/>
    <property type="project" value="TreeGrafter"/>
</dbReference>
<proteinExistence type="inferred from homology"/>
<gene>
    <name evidence="7" type="ORF">SAMN04487792_0962</name>
</gene>
<dbReference type="Proteomes" id="UP000199599">
    <property type="component" value="Unassembled WGS sequence"/>
</dbReference>
<dbReference type="InterPro" id="IPR032466">
    <property type="entry name" value="Metal_Hydrolase"/>
</dbReference>
<dbReference type="InterPro" id="IPR006330">
    <property type="entry name" value="Ado/ade_deaminase"/>
</dbReference>
<dbReference type="GO" id="GO:0043103">
    <property type="term" value="P:hypoxanthine salvage"/>
    <property type="evidence" value="ECO:0007669"/>
    <property type="project" value="UniProtKB-UniRule"/>
</dbReference>
<feature type="binding site" evidence="5">
    <location>
        <position position="280"/>
    </location>
    <ligand>
        <name>Zn(2+)</name>
        <dbReference type="ChEBI" id="CHEBI:29105"/>
        <note>catalytic</note>
    </ligand>
</feature>
<dbReference type="RefSeq" id="WP_090093139.1">
    <property type="nucleotide sequence ID" value="NZ_CBCRVU010000001.1"/>
</dbReference>
<accession>A0A1I1SI57</accession>
<evidence type="ECO:0000256" key="4">
    <source>
        <dbReference type="ARBA" id="ARBA00022833"/>
    </source>
</evidence>
<protein>
    <recommendedName>
        <fullName evidence="5">Adenine deaminase</fullName>
        <shortName evidence="5">ADE</shortName>
        <ecNumber evidence="5">3.5.4.2</ecNumber>
    </recommendedName>
    <alternativeName>
        <fullName evidence="5">Adenine aminohydrolase</fullName>
        <shortName evidence="5">AAH</shortName>
    </alternativeName>
</protein>
<evidence type="ECO:0000256" key="3">
    <source>
        <dbReference type="ARBA" id="ARBA00022801"/>
    </source>
</evidence>
<reference evidence="8" key="1">
    <citation type="submission" date="2016-10" db="EMBL/GenBank/DDBJ databases">
        <authorList>
            <person name="Varghese N."/>
            <person name="Submissions S."/>
        </authorList>
    </citation>
    <scope>NUCLEOTIDE SEQUENCE [LARGE SCALE GENOMIC DNA]</scope>
    <source>
        <strain evidence="8">R-53102</strain>
    </source>
</reference>
<dbReference type="InterPro" id="IPR028892">
    <property type="entry name" value="ADE"/>
</dbReference>
<dbReference type="STRING" id="1505723.SAMN04487792_0962"/>
<feature type="binding site" evidence="5">
    <location>
        <position position="199"/>
    </location>
    <ligand>
        <name>Zn(2+)</name>
        <dbReference type="ChEBI" id="CHEBI:29105"/>
        <note>catalytic</note>
    </ligand>
</feature>
<dbReference type="AlphaFoldDB" id="A0A1I1SI57"/>
<dbReference type="HAMAP" id="MF_01962">
    <property type="entry name" value="Adenine_deaminase"/>
    <property type="match status" value="1"/>
</dbReference>
<dbReference type="GO" id="GO:0009168">
    <property type="term" value="P:purine ribonucleoside monophosphate biosynthetic process"/>
    <property type="evidence" value="ECO:0007669"/>
    <property type="project" value="InterPro"/>
</dbReference>
<evidence type="ECO:0000259" key="6">
    <source>
        <dbReference type="Pfam" id="PF00962"/>
    </source>
</evidence>
<keyword evidence="5" id="KW-0546">Nucleotide metabolism</keyword>
<dbReference type="EC" id="3.5.4.2" evidence="5"/>
<feature type="binding site" evidence="5">
    <location>
        <position position="19"/>
    </location>
    <ligand>
        <name>Zn(2+)</name>
        <dbReference type="ChEBI" id="CHEBI:29105"/>
        <note>catalytic</note>
    </ligand>
</feature>
<dbReference type="GO" id="GO:0009117">
    <property type="term" value="P:nucleotide metabolic process"/>
    <property type="evidence" value="ECO:0007669"/>
    <property type="project" value="UniProtKB-KW"/>
</dbReference>
<feature type="binding site" evidence="5">
    <location>
        <position position="281"/>
    </location>
    <ligand>
        <name>substrate</name>
    </ligand>
</feature>
<comment type="caution">
    <text evidence="5">Lacks conserved residue(s) required for the propagation of feature annotation.</text>
</comment>
<dbReference type="SUPFAM" id="SSF51556">
    <property type="entry name" value="Metallo-dependent hydrolases"/>
    <property type="match status" value="1"/>
</dbReference>
<name>A0A1I1SI57_9LACO</name>
<dbReference type="InterPro" id="IPR006650">
    <property type="entry name" value="A/AMP_deam_AS"/>
</dbReference>
<evidence type="ECO:0000256" key="5">
    <source>
        <dbReference type="HAMAP-Rule" id="MF_01962"/>
    </source>
</evidence>
<keyword evidence="2 5" id="KW-0479">Metal-binding</keyword>
<feature type="domain" description="Adenosine deaminase" evidence="6">
    <location>
        <begin position="14"/>
        <end position="335"/>
    </location>
</feature>
<evidence type="ECO:0000313" key="8">
    <source>
        <dbReference type="Proteomes" id="UP000199599"/>
    </source>
</evidence>
<feature type="binding site" evidence="5">
    <location>
        <position position="21"/>
    </location>
    <ligand>
        <name>Zn(2+)</name>
        <dbReference type="ChEBI" id="CHEBI:29105"/>
        <note>catalytic</note>
    </ligand>
</feature>
<evidence type="ECO:0000313" key="7">
    <source>
        <dbReference type="EMBL" id="SFD46116.1"/>
    </source>
</evidence>
<comment type="function">
    <text evidence="5">Catalyzes the hydrolytic deamination of adenine to hypoxanthine. Plays an important role in the purine salvage pathway and in nitrogen catabolism.</text>
</comment>
<sequence length="341" mass="38814">MNKELTREFIAGLPKAELHVHIEGTLEPELEFTCAQRNQIDIQAKSPADIDHSYGYGLTEFLKAYYRGMKVLRTEQDFYEVTWSFLQKMAQSNVKHVELFFDPQAHTTRGIAFETVIEGIHAAIVDAQALGVDTQLVMCFLRELSKQSAWETLASAKPYHEKGWIIGVGLDSAEHHNPPLKFMTVFDEAQRQGYFLTMHCDPKQVDSVEHVKQALEIIEVDRLDHGMSIVQNADLMEYLISQQIGITACPIAYYYTRKDMEQKAIMELFAKGAVISLNSDDPSYKGGNYINDVYYKFGQKCGWGEDEIVQIARNSFQSAWISPEAKTSYLQQIDAYLQNLG</sequence>
<dbReference type="Gene3D" id="3.20.20.140">
    <property type="entry name" value="Metal-dependent hydrolases"/>
    <property type="match status" value="1"/>
</dbReference>
<dbReference type="PANTHER" id="PTHR43114">
    <property type="entry name" value="ADENINE DEAMINASE"/>
    <property type="match status" value="1"/>
</dbReference>
<keyword evidence="3 5" id="KW-0378">Hydrolase</keyword>
<dbReference type="GO" id="GO:0008270">
    <property type="term" value="F:zinc ion binding"/>
    <property type="evidence" value="ECO:0007669"/>
    <property type="project" value="UniProtKB-UniRule"/>
</dbReference>
<dbReference type="GO" id="GO:0006146">
    <property type="term" value="P:adenine catabolic process"/>
    <property type="evidence" value="ECO:0007669"/>
    <property type="project" value="UniProtKB-UniRule"/>
</dbReference>
<dbReference type="NCBIfam" id="TIGR01430">
    <property type="entry name" value="aden_deam"/>
    <property type="match status" value="1"/>
</dbReference>
<keyword evidence="4 5" id="KW-0862">Zinc</keyword>
<dbReference type="EMBL" id="FOMN01000004">
    <property type="protein sequence ID" value="SFD46116.1"/>
    <property type="molecule type" value="Genomic_DNA"/>
</dbReference>
<evidence type="ECO:0000256" key="1">
    <source>
        <dbReference type="ARBA" id="ARBA00022490"/>
    </source>
</evidence>
<dbReference type="PANTHER" id="PTHR43114:SF7">
    <property type="entry name" value="ADENOSINE DEAMINASE DOMAIN-CONTAINING PROTEIN"/>
    <property type="match status" value="1"/>
</dbReference>
<keyword evidence="1" id="KW-0963">Cytoplasm</keyword>
<comment type="similarity">
    <text evidence="5">Belongs to the metallo-dependent hydrolases superfamily. Adenosine and AMP deaminases family. Adenine deaminase type 2 subfamily.</text>
</comment>
<comment type="cofactor">
    <cofactor evidence="5">
        <name>Zn(2+)</name>
        <dbReference type="ChEBI" id="CHEBI:29105"/>
    </cofactor>
    <text evidence="5">Binds 1 zinc ion per subunit.</text>
</comment>
<dbReference type="PROSITE" id="PS00485">
    <property type="entry name" value="A_DEAMINASE"/>
    <property type="match status" value="1"/>
</dbReference>
<dbReference type="InterPro" id="IPR001365">
    <property type="entry name" value="A_deaminase_dom"/>
</dbReference>
<feature type="site" description="Important for catalytic activity" evidence="5">
    <location>
        <position position="225"/>
    </location>
</feature>